<dbReference type="EMBL" id="AZST01000842">
    <property type="protein sequence ID" value="KEP47099.1"/>
    <property type="molecule type" value="Genomic_DNA"/>
</dbReference>
<feature type="region of interest" description="Disordered" evidence="1">
    <location>
        <begin position="827"/>
        <end position="848"/>
    </location>
</feature>
<accession>A0A074RJV4</accession>
<dbReference type="OrthoDB" id="3236156at2759"/>
<evidence type="ECO:0000313" key="3">
    <source>
        <dbReference type="Proteomes" id="UP000027456"/>
    </source>
</evidence>
<dbReference type="Proteomes" id="UP000027456">
    <property type="component" value="Unassembled WGS sequence"/>
</dbReference>
<dbReference type="HOGENOM" id="CLU_006824_0_0_1"/>
<dbReference type="AlphaFoldDB" id="A0A074RJV4"/>
<protein>
    <submittedName>
        <fullName evidence="2">Uncharacterized protein</fullName>
    </submittedName>
</protein>
<reference evidence="2 3" key="1">
    <citation type="submission" date="2013-12" db="EMBL/GenBank/DDBJ databases">
        <authorList>
            <person name="Cubeta M."/>
            <person name="Pakala S."/>
            <person name="Fedorova N."/>
            <person name="Thomas E."/>
            <person name="Dean R."/>
            <person name="Jabaji S."/>
            <person name="Neate S."/>
            <person name="Toda T."/>
            <person name="Tavantzis S."/>
            <person name="Vilgalys R."/>
            <person name="Bharathan N."/>
            <person name="Pakala S."/>
            <person name="Losada L.S."/>
            <person name="Zafar N."/>
            <person name="Nierman W."/>
        </authorList>
    </citation>
    <scope>NUCLEOTIDE SEQUENCE [LARGE SCALE GENOMIC DNA]</scope>
    <source>
        <strain evidence="2 3">123E</strain>
    </source>
</reference>
<feature type="region of interest" description="Disordered" evidence="1">
    <location>
        <begin position="1"/>
        <end position="41"/>
    </location>
</feature>
<evidence type="ECO:0000256" key="1">
    <source>
        <dbReference type="SAM" id="MobiDB-lite"/>
    </source>
</evidence>
<feature type="non-terminal residue" evidence="2">
    <location>
        <position position="848"/>
    </location>
</feature>
<organism evidence="2 3">
    <name type="scientific">Rhizoctonia solani 123E</name>
    <dbReference type="NCBI Taxonomy" id="1423351"/>
    <lineage>
        <taxon>Eukaryota</taxon>
        <taxon>Fungi</taxon>
        <taxon>Dikarya</taxon>
        <taxon>Basidiomycota</taxon>
        <taxon>Agaricomycotina</taxon>
        <taxon>Agaricomycetes</taxon>
        <taxon>Cantharellales</taxon>
        <taxon>Ceratobasidiaceae</taxon>
        <taxon>Rhizoctonia</taxon>
    </lineage>
</organism>
<comment type="caution">
    <text evidence="2">The sequence shown here is derived from an EMBL/GenBank/DDBJ whole genome shotgun (WGS) entry which is preliminary data.</text>
</comment>
<feature type="compositionally biased region" description="Basic residues" evidence="1">
    <location>
        <begin position="829"/>
        <end position="839"/>
    </location>
</feature>
<feature type="compositionally biased region" description="Polar residues" evidence="1">
    <location>
        <begin position="25"/>
        <end position="39"/>
    </location>
</feature>
<evidence type="ECO:0000313" key="2">
    <source>
        <dbReference type="EMBL" id="KEP47099.1"/>
    </source>
</evidence>
<gene>
    <name evidence="2" type="ORF">V565_168370</name>
</gene>
<proteinExistence type="predicted"/>
<dbReference type="STRING" id="1423351.A0A074RJV4"/>
<sequence>MRTSLGQFIKPASTNLASGTERGVSESTSDPTNPVASRNQEYESIKKLLKNAMQRERRAKSNVQLLWEKSNTLCDQFSEACKARESMEQALGCLQSVVDARSTEIARLHEQIGYLKQFTTQLSQELVKVSTELSTQIKKSQALENQQISMHRSRDAMRKRYGRAMLKITEYKEQSSTEVVVPDQYPLKNSIGIIKPEVRDMLRKLACEGVATERASEVIDIVAEGLGIYIEGTISARSVARIMFEGLITARMQIAHELMQAKSITICGDGTSIKHQQFEAKSAYIQLPVQETSKSYQSDDIVPVHRTFGVQRAPTHTAKQQLDGWLQAFDACCEVFSRSPIGQPSRISTKMVAPKLCGMLTDHASDQKRLYELLEEWKRRCDREARAVSKLAEMSVEEQLNMLLRHLDNVVSGVKNWRSLSPEHQSAMMHDAWFALATQIGEEEFQKLNPEVQFDINFLAWTGCCMHKELNVVKGGVANMISAWKELNLTPPIPLLNKFEAQKNKDPDNSTQGAIKLTSLAGALFNNKDDKKGYHSTVDGFFQKEFGHSKRFPDTSNTRFGSHCEAATEIVLHLPEYKKLMRFLCDGKKSQKFVNIEENVFNGLHDIPTVTELVVLSLYAQVVGRPYMRHVRSGIYNAMSLGPFHHQVKEHCKSIIQNPGLLLAPDAIPTNATLDGQNWDQPEVFYCTMRLIPELPNLRQMLVSFFEGALKTWERFTSEFDSDGVIARATPEQRQSAWIAPTNDVSEGALGQCRQMLRRAPTMSDEQRNARVMWPHHNTYEWAKENLSKEDEKFIRQEARKLDSSGVNRKLQGELHDALQERVEANRIRQTKTHERRSKQKETLSLIE</sequence>
<name>A0A074RJV4_9AGAM</name>
<keyword evidence="3" id="KW-1185">Reference proteome</keyword>
<feature type="compositionally biased region" description="Polar residues" evidence="1">
    <location>
        <begin position="1"/>
        <end position="18"/>
    </location>
</feature>